<dbReference type="GO" id="GO:0005737">
    <property type="term" value="C:cytoplasm"/>
    <property type="evidence" value="ECO:0007669"/>
    <property type="project" value="TreeGrafter"/>
</dbReference>
<dbReference type="PANTHER" id="PTHR34179:SF1">
    <property type="entry name" value="TUMOR PROTEIN P53-INDUCIBLE PROTEIN 13"/>
    <property type="match status" value="1"/>
</dbReference>
<dbReference type="AlphaFoldDB" id="A0A1G1Y515"/>
<organism evidence="3 4">
    <name type="scientific">Candidatus Buchananbacteria bacterium RIFCSPHIGHO2_01_FULL_46_12</name>
    <dbReference type="NCBI Taxonomy" id="1797536"/>
    <lineage>
        <taxon>Bacteria</taxon>
        <taxon>Candidatus Buchananiibacteriota</taxon>
    </lineage>
</organism>
<feature type="compositionally biased region" description="Basic and acidic residues" evidence="1">
    <location>
        <begin position="10"/>
        <end position="27"/>
    </location>
</feature>
<keyword evidence="2" id="KW-1133">Transmembrane helix</keyword>
<dbReference type="InterPro" id="IPR021454">
    <property type="entry name" value="DUF3105"/>
</dbReference>
<evidence type="ECO:0008006" key="5">
    <source>
        <dbReference type="Google" id="ProtNLM"/>
    </source>
</evidence>
<protein>
    <recommendedName>
        <fullName evidence="5">DUF3105 domain-containing protein</fullName>
    </recommendedName>
</protein>
<dbReference type="Pfam" id="PF11303">
    <property type="entry name" value="DUF3105"/>
    <property type="match status" value="1"/>
</dbReference>
<dbReference type="EMBL" id="MHIF01000038">
    <property type="protein sequence ID" value="OGY47398.1"/>
    <property type="molecule type" value="Genomic_DNA"/>
</dbReference>
<feature type="compositionally biased region" description="Polar residues" evidence="1">
    <location>
        <begin position="91"/>
        <end position="107"/>
    </location>
</feature>
<evidence type="ECO:0000313" key="3">
    <source>
        <dbReference type="EMBL" id="OGY47398.1"/>
    </source>
</evidence>
<keyword evidence="2" id="KW-0812">Transmembrane</keyword>
<proteinExistence type="predicted"/>
<gene>
    <name evidence="3" type="ORF">A2663_04115</name>
</gene>
<feature type="region of interest" description="Disordered" evidence="1">
    <location>
        <begin position="87"/>
        <end position="107"/>
    </location>
</feature>
<name>A0A1G1Y515_9BACT</name>
<dbReference type="PANTHER" id="PTHR34179">
    <property type="entry name" value="TUMOR PROTEIN P53-INDUCIBLE PROTEIN 13"/>
    <property type="match status" value="1"/>
</dbReference>
<accession>A0A1G1Y515</accession>
<reference evidence="3 4" key="1">
    <citation type="journal article" date="2016" name="Nat. Commun.">
        <title>Thousands of microbial genomes shed light on interconnected biogeochemical processes in an aquifer system.</title>
        <authorList>
            <person name="Anantharaman K."/>
            <person name="Brown C.T."/>
            <person name="Hug L.A."/>
            <person name="Sharon I."/>
            <person name="Castelle C.J."/>
            <person name="Probst A.J."/>
            <person name="Thomas B.C."/>
            <person name="Singh A."/>
            <person name="Wilkins M.J."/>
            <person name="Karaoz U."/>
            <person name="Brodie E.L."/>
            <person name="Williams K.H."/>
            <person name="Hubbard S.S."/>
            <person name="Banfield J.F."/>
        </authorList>
    </citation>
    <scope>NUCLEOTIDE SEQUENCE [LARGE SCALE GENOMIC DNA]</scope>
</reference>
<sequence>MNNEISNEPLSKHDRQERRRQEKEAERRARKKARSARAFRNYAMAVLVIAAAASGIYLLAKSAAPKEEDFSRAIPVMEASHIAAGSRLPEYTSNPPTSGPHYSQTARSGFRDEAIPDQNIIHNLEHGDIWIAYHPRLADEIKEELKQFGAAKVIITPREANETDIALAAWGRLDTFNLDGKALPVERITDFIKRYANQGPEKVPQASGGI</sequence>
<evidence type="ECO:0000256" key="1">
    <source>
        <dbReference type="SAM" id="MobiDB-lite"/>
    </source>
</evidence>
<dbReference type="Proteomes" id="UP000178432">
    <property type="component" value="Unassembled WGS sequence"/>
</dbReference>
<evidence type="ECO:0000256" key="2">
    <source>
        <dbReference type="SAM" id="Phobius"/>
    </source>
</evidence>
<feature type="transmembrane region" description="Helical" evidence="2">
    <location>
        <begin position="38"/>
        <end position="60"/>
    </location>
</feature>
<comment type="caution">
    <text evidence="3">The sequence shown here is derived from an EMBL/GenBank/DDBJ whole genome shotgun (WGS) entry which is preliminary data.</text>
</comment>
<feature type="region of interest" description="Disordered" evidence="1">
    <location>
        <begin position="1"/>
        <end position="34"/>
    </location>
</feature>
<evidence type="ECO:0000313" key="4">
    <source>
        <dbReference type="Proteomes" id="UP000178432"/>
    </source>
</evidence>
<keyword evidence="2" id="KW-0472">Membrane</keyword>